<comment type="caution">
    <text evidence="1">The sequence shown here is derived from an EMBL/GenBank/DDBJ whole genome shotgun (WGS) entry which is preliminary data.</text>
</comment>
<dbReference type="Gene3D" id="3.10.450.50">
    <property type="match status" value="1"/>
</dbReference>
<dbReference type="AlphaFoldDB" id="A0AAW2YMY9"/>
<keyword evidence="2" id="KW-1185">Reference proteome</keyword>
<sequence length="140" mass="15719">MIGTDNGEAISWVQSFQQEFEKLQAEELVTKFFSPSAQLRSCNDKELVGRDSILQNYKNTFPLMKSIRHKLNRVDVCGDVIYAQSMVTYVVVGDSDANAIELPSLAVFERPTGQEQLTSLELFMDLSPAIQRLATVISKK</sequence>
<accession>A0AAW2YMY9</accession>
<dbReference type="SUPFAM" id="SSF54427">
    <property type="entry name" value="NTF2-like"/>
    <property type="match status" value="1"/>
</dbReference>
<organism evidence="1 2">
    <name type="scientific">Acrasis kona</name>
    <dbReference type="NCBI Taxonomy" id="1008807"/>
    <lineage>
        <taxon>Eukaryota</taxon>
        <taxon>Discoba</taxon>
        <taxon>Heterolobosea</taxon>
        <taxon>Tetramitia</taxon>
        <taxon>Eutetramitia</taxon>
        <taxon>Acrasidae</taxon>
        <taxon>Acrasis</taxon>
    </lineage>
</organism>
<protein>
    <submittedName>
        <fullName evidence="1">FdhD</fullName>
    </submittedName>
</protein>
<dbReference type="InterPro" id="IPR032710">
    <property type="entry name" value="NTF2-like_dom_sf"/>
</dbReference>
<proteinExistence type="predicted"/>
<reference evidence="1 2" key="1">
    <citation type="submission" date="2024-03" db="EMBL/GenBank/DDBJ databases">
        <title>The Acrasis kona genome and developmental transcriptomes reveal deep origins of eukaryotic multicellular pathways.</title>
        <authorList>
            <person name="Sheikh S."/>
            <person name="Fu C.-J."/>
            <person name="Brown M.W."/>
            <person name="Baldauf S.L."/>
        </authorList>
    </citation>
    <scope>NUCLEOTIDE SEQUENCE [LARGE SCALE GENOMIC DNA]</scope>
    <source>
        <strain evidence="1 2">ATCC MYA-3509</strain>
    </source>
</reference>
<name>A0AAW2YMY9_9EUKA</name>
<evidence type="ECO:0000313" key="2">
    <source>
        <dbReference type="Proteomes" id="UP001431209"/>
    </source>
</evidence>
<dbReference type="Proteomes" id="UP001431209">
    <property type="component" value="Unassembled WGS sequence"/>
</dbReference>
<evidence type="ECO:0000313" key="1">
    <source>
        <dbReference type="EMBL" id="KAL0478258.1"/>
    </source>
</evidence>
<gene>
    <name evidence="1" type="ORF">AKO1_000370</name>
</gene>
<dbReference type="EMBL" id="JAOPGA020000353">
    <property type="protein sequence ID" value="KAL0478258.1"/>
    <property type="molecule type" value="Genomic_DNA"/>
</dbReference>